<evidence type="ECO:0000256" key="7">
    <source>
        <dbReference type="ARBA" id="ARBA00023237"/>
    </source>
</evidence>
<evidence type="ECO:0000256" key="3">
    <source>
        <dbReference type="ARBA" id="ARBA00022452"/>
    </source>
</evidence>
<dbReference type="SUPFAM" id="SSF56935">
    <property type="entry name" value="Porins"/>
    <property type="match status" value="1"/>
</dbReference>
<evidence type="ECO:0000256" key="4">
    <source>
        <dbReference type="ARBA" id="ARBA00022692"/>
    </source>
</evidence>
<dbReference type="PANTHER" id="PTHR35093">
    <property type="entry name" value="OUTER MEMBRANE PROTEIN NMB0088-RELATED"/>
    <property type="match status" value="1"/>
</dbReference>
<evidence type="ECO:0000256" key="1">
    <source>
        <dbReference type="ARBA" id="ARBA00004571"/>
    </source>
</evidence>
<dbReference type="GO" id="GO:0009279">
    <property type="term" value="C:cell outer membrane"/>
    <property type="evidence" value="ECO:0007669"/>
    <property type="project" value="UniProtKB-SubCell"/>
</dbReference>
<dbReference type="RefSeq" id="WP_006714651.1">
    <property type="nucleotide sequence ID" value="NZ_AFWF01000308.1"/>
</dbReference>
<evidence type="ECO:0000256" key="2">
    <source>
        <dbReference type="ARBA" id="ARBA00008163"/>
    </source>
</evidence>
<keyword evidence="4" id="KW-0812">Transmembrane</keyword>
<accession>F9S845</accession>
<protein>
    <submittedName>
        <fullName evidence="9">Outer membrane protein P1</fullName>
    </submittedName>
</protein>
<dbReference type="EMBL" id="AFWF01000308">
    <property type="protein sequence ID" value="EGU30522.1"/>
    <property type="molecule type" value="Genomic_DNA"/>
</dbReference>
<reference evidence="9 10" key="1">
    <citation type="journal article" date="2012" name="Int. J. Syst. Evol. Microbiol.">
        <title>Vibrio caribbeanicus sp. nov., isolated from the marine sponge Scleritoderma cyanea.</title>
        <authorList>
            <person name="Hoffmann M."/>
            <person name="Monday S.R."/>
            <person name="Allard M.W."/>
            <person name="Strain E.A."/>
            <person name="Whittaker P."/>
            <person name="Naum M."/>
            <person name="McCarthy P.J."/>
            <person name="Lopez J.V."/>
            <person name="Fischer M."/>
            <person name="Brown E.W."/>
        </authorList>
    </citation>
    <scope>NUCLEOTIDE SEQUENCE [LARGE SCALE GENOMIC DNA]</scope>
    <source>
        <strain evidence="9 10">ATCC 700023</strain>
    </source>
</reference>
<evidence type="ECO:0000313" key="10">
    <source>
        <dbReference type="Proteomes" id="UP000004605"/>
    </source>
</evidence>
<dbReference type="Proteomes" id="UP000004605">
    <property type="component" value="Unassembled WGS sequence"/>
</dbReference>
<dbReference type="OrthoDB" id="19849at2"/>
<comment type="similarity">
    <text evidence="2">Belongs to the OmpP1/FadL family.</text>
</comment>
<keyword evidence="3" id="KW-1134">Transmembrane beta strand</keyword>
<feature type="signal peptide" evidence="8">
    <location>
        <begin position="1"/>
        <end position="23"/>
    </location>
</feature>
<dbReference type="Gene3D" id="2.40.160.60">
    <property type="entry name" value="Outer membrane protein transport protein (OMPP1/FadL/TodX)"/>
    <property type="match status" value="1"/>
</dbReference>
<dbReference type="InterPro" id="IPR005017">
    <property type="entry name" value="OMPP1/FadL/TodX"/>
</dbReference>
<proteinExistence type="inferred from homology"/>
<keyword evidence="7" id="KW-0998">Cell outer membrane</keyword>
<evidence type="ECO:0000313" key="9">
    <source>
        <dbReference type="EMBL" id="EGU30522.1"/>
    </source>
</evidence>
<evidence type="ECO:0000256" key="8">
    <source>
        <dbReference type="SAM" id="SignalP"/>
    </source>
</evidence>
<dbReference type="GO" id="GO:0015483">
    <property type="term" value="F:long-chain fatty acid transporting porin activity"/>
    <property type="evidence" value="ECO:0007669"/>
    <property type="project" value="TreeGrafter"/>
</dbReference>
<dbReference type="PANTHER" id="PTHR35093:SF8">
    <property type="entry name" value="OUTER MEMBRANE PROTEIN NMB0088-RELATED"/>
    <property type="match status" value="1"/>
</dbReference>
<comment type="subcellular location">
    <subcellularLocation>
        <location evidence="1">Cell outer membrane</location>
        <topology evidence="1">Multi-pass membrane protein</topology>
    </subcellularLocation>
</comment>
<name>F9S845_9VIBR</name>
<keyword evidence="5 8" id="KW-0732">Signal</keyword>
<keyword evidence="10" id="KW-1185">Reference proteome</keyword>
<organism evidence="9 10">
    <name type="scientific">Vibrio ichthyoenteri ATCC 700023</name>
    <dbReference type="NCBI Taxonomy" id="870968"/>
    <lineage>
        <taxon>Bacteria</taxon>
        <taxon>Pseudomonadati</taxon>
        <taxon>Pseudomonadota</taxon>
        <taxon>Gammaproteobacteria</taxon>
        <taxon>Vibrionales</taxon>
        <taxon>Vibrionaceae</taxon>
        <taxon>Vibrio</taxon>
    </lineage>
</organism>
<dbReference type="Pfam" id="PF03349">
    <property type="entry name" value="Toluene_X"/>
    <property type="match status" value="1"/>
</dbReference>
<sequence>MKLYSFHILSAVCTLTFAFPTIASGPMMGEPGYANLGVAGAGDGVYHQSAMSMWTNPAAMSLQDGHQTSLGLMAYHLTVDYIGDENADANSALPIATFAHSYPINDDFKIGLVFNTLGGATLDYGNEWQGRFQLTEVMLLSYQINPSISYQLNDRWGIAAGLQFDFAFLEQETALLKLDRDIDTTFGFNVGTIYALSDEITLGLSYRSQIEHDFSGDAFMQTAQGEYKVTLMSAPALVDFSAAYHITETTSLLSSIQWHQWSEMKETPLMLNFSGIQQAAPVERNWEDVYRLSLGIDHQINSAWSIKMGYAFETSPLDNPQYQAPDMPTTGKQHRIAVGASKRLSQAEFSFYYQYTNAEEIDINQPNSLLQDGSLSVSAHYIGMLYDF</sequence>
<evidence type="ECO:0000256" key="5">
    <source>
        <dbReference type="ARBA" id="ARBA00022729"/>
    </source>
</evidence>
<keyword evidence="6" id="KW-0472">Membrane</keyword>
<comment type="caution">
    <text evidence="9">The sequence shown here is derived from an EMBL/GenBank/DDBJ whole genome shotgun (WGS) entry which is preliminary data.</text>
</comment>
<evidence type="ECO:0000256" key="6">
    <source>
        <dbReference type="ARBA" id="ARBA00023136"/>
    </source>
</evidence>
<gene>
    <name evidence="9" type="ORF">VII00023_10949</name>
</gene>
<dbReference type="AlphaFoldDB" id="F9S845"/>
<feature type="chain" id="PRO_5003386592" evidence="8">
    <location>
        <begin position="24"/>
        <end position="388"/>
    </location>
</feature>